<keyword evidence="2" id="KW-0472">Membrane</keyword>
<evidence type="ECO:0000313" key="4">
    <source>
        <dbReference type="Proteomes" id="UP000189796"/>
    </source>
</evidence>
<evidence type="ECO:0000256" key="1">
    <source>
        <dbReference type="SAM" id="MobiDB-lite"/>
    </source>
</evidence>
<organism evidence="3 4">
    <name type="scientific">Bradyrhizobium erythrophlei</name>
    <dbReference type="NCBI Taxonomy" id="1437360"/>
    <lineage>
        <taxon>Bacteria</taxon>
        <taxon>Pseudomonadati</taxon>
        <taxon>Pseudomonadota</taxon>
        <taxon>Alphaproteobacteria</taxon>
        <taxon>Hyphomicrobiales</taxon>
        <taxon>Nitrobacteraceae</taxon>
        <taxon>Bradyrhizobium</taxon>
    </lineage>
</organism>
<feature type="transmembrane region" description="Helical" evidence="2">
    <location>
        <begin position="21"/>
        <end position="40"/>
    </location>
</feature>
<keyword evidence="2" id="KW-0812">Transmembrane</keyword>
<reference evidence="3 4" key="1">
    <citation type="submission" date="2016-11" db="EMBL/GenBank/DDBJ databases">
        <authorList>
            <person name="Jaros S."/>
            <person name="Januszkiewicz K."/>
            <person name="Wedrychowicz H."/>
        </authorList>
    </citation>
    <scope>NUCLEOTIDE SEQUENCE [LARGE SCALE GENOMIC DNA]</scope>
    <source>
        <strain evidence="3 4">GAS138</strain>
    </source>
</reference>
<evidence type="ECO:0000313" key="3">
    <source>
        <dbReference type="EMBL" id="SHH94952.1"/>
    </source>
</evidence>
<accession>A0A1M5X5N5</accession>
<sequence>MLGMVIKSSNLGEELVMSRRTIVSIAASVIIGIACIATVSTDTFARDAGMTRLNHSRTHHHTMNHGRAAHPGSTAKAAPVAR</sequence>
<proteinExistence type="predicted"/>
<dbReference type="PROSITE" id="PS51257">
    <property type="entry name" value="PROKAR_LIPOPROTEIN"/>
    <property type="match status" value="1"/>
</dbReference>
<feature type="compositionally biased region" description="Basic residues" evidence="1">
    <location>
        <begin position="58"/>
        <end position="68"/>
    </location>
</feature>
<name>A0A1M5X5N5_9BRAD</name>
<dbReference type="Proteomes" id="UP000189796">
    <property type="component" value="Chromosome I"/>
</dbReference>
<protein>
    <submittedName>
        <fullName evidence="3">Uncharacterized protein</fullName>
    </submittedName>
</protein>
<gene>
    <name evidence="3" type="ORF">SAMN05443248_7029</name>
</gene>
<feature type="region of interest" description="Disordered" evidence="1">
    <location>
        <begin position="58"/>
        <end position="82"/>
    </location>
</feature>
<dbReference type="AlphaFoldDB" id="A0A1M5X5N5"/>
<keyword evidence="2" id="KW-1133">Transmembrane helix</keyword>
<dbReference type="EMBL" id="LT670817">
    <property type="protein sequence ID" value="SHH94952.1"/>
    <property type="molecule type" value="Genomic_DNA"/>
</dbReference>
<evidence type="ECO:0000256" key="2">
    <source>
        <dbReference type="SAM" id="Phobius"/>
    </source>
</evidence>